<evidence type="ECO:0000313" key="3">
    <source>
        <dbReference type="EnsemblPlants" id="AES67555"/>
    </source>
</evidence>
<dbReference type="Gramene" id="rna12305">
    <property type="protein sequence ID" value="RHN76033.1"/>
    <property type="gene ID" value="gene12305"/>
</dbReference>
<evidence type="ECO:0000313" key="2">
    <source>
        <dbReference type="EMBL" id="RHN76033.1"/>
    </source>
</evidence>
<dbReference type="EMBL" id="CM001218">
    <property type="protein sequence ID" value="AES67555.1"/>
    <property type="molecule type" value="Genomic_DNA"/>
</dbReference>
<dbReference type="PaxDb" id="3880-AES67555"/>
<dbReference type="PANTHER" id="PTHR35304:SF10">
    <property type="entry name" value="TRANSMEMBRANE PROTEIN"/>
    <property type="match status" value="1"/>
</dbReference>
<dbReference type="OMA" id="RAKHITH"/>
<dbReference type="PANTHER" id="PTHR35304">
    <property type="entry name" value="OS05G0120300 PROTEIN-RELATED"/>
    <property type="match status" value="1"/>
</dbReference>
<accession>G7IU99</accession>
<dbReference type="AlphaFoldDB" id="G7IU99"/>
<dbReference type="HOGENOM" id="CLU_109572_1_0_1"/>
<reference evidence="3" key="3">
    <citation type="submission" date="2015-04" db="UniProtKB">
        <authorList>
            <consortium name="EnsemblPlants"/>
        </authorList>
    </citation>
    <scope>IDENTIFICATION</scope>
    <source>
        <strain evidence="3">cv. Jemalong A17</strain>
    </source>
</reference>
<protein>
    <submittedName>
        <fullName evidence="1 3">Uncharacterized protein</fullName>
    </submittedName>
</protein>
<keyword evidence="4" id="KW-1185">Reference proteome</keyword>
<sequence>MASVCISNSVNNKIIPIRPNFTNLYKWPESEVEFVKTMNSNNYRDRVEVDSLSCRQVYLRSYKFSRKKLSVTEKTIKYFSSLKESVICASNILCCNSKGNRKIPGRAKHITHAAVSVYHRLLSRSDKVHVARHDF</sequence>
<dbReference type="EnsemblPlants" id="AES67555">
    <property type="protein sequence ID" value="AES67555"/>
    <property type="gene ID" value="MTR_2g096120"/>
</dbReference>
<evidence type="ECO:0000313" key="4">
    <source>
        <dbReference type="Proteomes" id="UP000002051"/>
    </source>
</evidence>
<dbReference type="Proteomes" id="UP000265566">
    <property type="component" value="Chromosome 2"/>
</dbReference>
<name>G7IU99_MEDTR</name>
<reference evidence="1 4" key="1">
    <citation type="journal article" date="2011" name="Nature">
        <title>The Medicago genome provides insight into the evolution of rhizobial symbioses.</title>
        <authorList>
            <person name="Young N.D."/>
            <person name="Debelle F."/>
            <person name="Oldroyd G.E."/>
            <person name="Geurts R."/>
            <person name="Cannon S.B."/>
            <person name="Udvardi M.K."/>
            <person name="Benedito V.A."/>
            <person name="Mayer K.F."/>
            <person name="Gouzy J."/>
            <person name="Schoof H."/>
            <person name="Van de Peer Y."/>
            <person name="Proost S."/>
            <person name="Cook D.R."/>
            <person name="Meyers B.C."/>
            <person name="Spannagl M."/>
            <person name="Cheung F."/>
            <person name="De Mita S."/>
            <person name="Krishnakumar V."/>
            <person name="Gundlach H."/>
            <person name="Zhou S."/>
            <person name="Mudge J."/>
            <person name="Bharti A.K."/>
            <person name="Murray J.D."/>
            <person name="Naoumkina M.A."/>
            <person name="Rosen B."/>
            <person name="Silverstein K.A."/>
            <person name="Tang H."/>
            <person name="Rombauts S."/>
            <person name="Zhao P.X."/>
            <person name="Zhou P."/>
            <person name="Barbe V."/>
            <person name="Bardou P."/>
            <person name="Bechner M."/>
            <person name="Bellec A."/>
            <person name="Berger A."/>
            <person name="Berges H."/>
            <person name="Bidwell S."/>
            <person name="Bisseling T."/>
            <person name="Choisne N."/>
            <person name="Couloux A."/>
            <person name="Denny R."/>
            <person name="Deshpande S."/>
            <person name="Dai X."/>
            <person name="Doyle J.J."/>
            <person name="Dudez A.M."/>
            <person name="Farmer A.D."/>
            <person name="Fouteau S."/>
            <person name="Franken C."/>
            <person name="Gibelin C."/>
            <person name="Gish J."/>
            <person name="Goldstein S."/>
            <person name="Gonzalez A.J."/>
            <person name="Green P.J."/>
            <person name="Hallab A."/>
            <person name="Hartog M."/>
            <person name="Hua A."/>
            <person name="Humphray S.J."/>
            <person name="Jeong D.H."/>
            <person name="Jing Y."/>
            <person name="Jocker A."/>
            <person name="Kenton S.M."/>
            <person name="Kim D.J."/>
            <person name="Klee K."/>
            <person name="Lai H."/>
            <person name="Lang C."/>
            <person name="Lin S."/>
            <person name="Macmil S.L."/>
            <person name="Magdelenat G."/>
            <person name="Matthews L."/>
            <person name="McCorrison J."/>
            <person name="Monaghan E.L."/>
            <person name="Mun J.H."/>
            <person name="Najar F.Z."/>
            <person name="Nicholson C."/>
            <person name="Noirot C."/>
            <person name="O'Bleness M."/>
            <person name="Paule C.R."/>
            <person name="Poulain J."/>
            <person name="Prion F."/>
            <person name="Qin B."/>
            <person name="Qu C."/>
            <person name="Retzel E.F."/>
            <person name="Riddle C."/>
            <person name="Sallet E."/>
            <person name="Samain S."/>
            <person name="Samson N."/>
            <person name="Sanders I."/>
            <person name="Saurat O."/>
            <person name="Scarpelli C."/>
            <person name="Schiex T."/>
            <person name="Segurens B."/>
            <person name="Severin A.J."/>
            <person name="Sherrier D.J."/>
            <person name="Shi R."/>
            <person name="Sims S."/>
            <person name="Singer S.R."/>
            <person name="Sinharoy S."/>
            <person name="Sterck L."/>
            <person name="Viollet A."/>
            <person name="Wang B.B."/>
            <person name="Wang K."/>
            <person name="Wang M."/>
            <person name="Wang X."/>
            <person name="Warfsmann J."/>
            <person name="Weissenbach J."/>
            <person name="White D.D."/>
            <person name="White J.D."/>
            <person name="Wiley G.B."/>
            <person name="Wincker P."/>
            <person name="Xing Y."/>
            <person name="Yang L."/>
            <person name="Yao Z."/>
            <person name="Ying F."/>
            <person name="Zhai J."/>
            <person name="Zhou L."/>
            <person name="Zuber A."/>
            <person name="Denarie J."/>
            <person name="Dixon R.A."/>
            <person name="May G.D."/>
            <person name="Schwartz D.C."/>
            <person name="Rogers J."/>
            <person name="Quetier F."/>
            <person name="Town C.D."/>
            <person name="Roe B.A."/>
        </authorList>
    </citation>
    <scope>NUCLEOTIDE SEQUENCE [LARGE SCALE GENOMIC DNA]</scope>
    <source>
        <strain evidence="1">A17</strain>
        <strain evidence="3 4">cv. Jemalong A17</strain>
    </source>
</reference>
<dbReference type="STRING" id="3880.G7IU99"/>
<reference evidence="5" key="4">
    <citation type="journal article" date="2018" name="Nat. Plants">
        <title>Whole-genome landscape of Medicago truncatula symbiotic genes.</title>
        <authorList>
            <person name="Pecrix Y."/>
            <person name="Staton S.E."/>
            <person name="Sallet E."/>
            <person name="Lelandais-Briere C."/>
            <person name="Moreau S."/>
            <person name="Carrere S."/>
            <person name="Blein T."/>
            <person name="Jardinaud M.F."/>
            <person name="Latrasse D."/>
            <person name="Zouine M."/>
            <person name="Zahm M."/>
            <person name="Kreplak J."/>
            <person name="Mayjonade B."/>
            <person name="Satge C."/>
            <person name="Perez M."/>
            <person name="Cauet S."/>
            <person name="Marande W."/>
            <person name="Chantry-Darmon C."/>
            <person name="Lopez-Roques C."/>
            <person name="Bouchez O."/>
            <person name="Berard A."/>
            <person name="Debelle F."/>
            <person name="Munos S."/>
            <person name="Bendahmane A."/>
            <person name="Berges H."/>
            <person name="Niebel A."/>
            <person name="Buitink J."/>
            <person name="Frugier F."/>
            <person name="Benhamed M."/>
            <person name="Crespi M."/>
            <person name="Gouzy J."/>
            <person name="Gamas P."/>
        </authorList>
    </citation>
    <scope>NUCLEOTIDE SEQUENCE [LARGE SCALE GENOMIC DNA]</scope>
    <source>
        <strain evidence="5">cv. Jemalong A17</strain>
    </source>
</reference>
<reference evidence="2" key="5">
    <citation type="journal article" date="2018" name="Nat. Plants">
        <title>Whole-genome landscape of Medicago truncatula symbiotic genes.</title>
        <authorList>
            <person name="Pecrix Y."/>
            <person name="Gamas P."/>
            <person name="Carrere S."/>
        </authorList>
    </citation>
    <scope>NUCLEOTIDE SEQUENCE</scope>
    <source>
        <tissue evidence="2">Leaves</tissue>
    </source>
</reference>
<evidence type="ECO:0000313" key="1">
    <source>
        <dbReference type="EMBL" id="AES67555.1"/>
    </source>
</evidence>
<reference evidence="1 4" key="2">
    <citation type="journal article" date="2014" name="BMC Genomics">
        <title>An improved genome release (version Mt4.0) for the model legume Medicago truncatula.</title>
        <authorList>
            <person name="Tang H."/>
            <person name="Krishnakumar V."/>
            <person name="Bidwell S."/>
            <person name="Rosen B."/>
            <person name="Chan A."/>
            <person name="Zhou S."/>
            <person name="Gentzbittel L."/>
            <person name="Childs K.L."/>
            <person name="Yandell M."/>
            <person name="Gundlach H."/>
            <person name="Mayer K.F."/>
            <person name="Schwartz D.C."/>
            <person name="Town C.D."/>
        </authorList>
    </citation>
    <scope>GENOME REANNOTATION</scope>
    <source>
        <strain evidence="3 4">cv. Jemalong A17</strain>
    </source>
</reference>
<proteinExistence type="predicted"/>
<evidence type="ECO:0000313" key="5">
    <source>
        <dbReference type="Proteomes" id="UP000265566"/>
    </source>
</evidence>
<gene>
    <name evidence="1" type="ordered locus">MTR_2g096120</name>
    <name evidence="2" type="ORF">MtrunA17_Chr2g0327661</name>
</gene>
<dbReference type="EMBL" id="PSQE01000002">
    <property type="protein sequence ID" value="RHN76033.1"/>
    <property type="molecule type" value="Genomic_DNA"/>
</dbReference>
<organism evidence="1 4">
    <name type="scientific">Medicago truncatula</name>
    <name type="common">Barrel medic</name>
    <name type="synonym">Medicago tribuloides</name>
    <dbReference type="NCBI Taxonomy" id="3880"/>
    <lineage>
        <taxon>Eukaryota</taxon>
        <taxon>Viridiplantae</taxon>
        <taxon>Streptophyta</taxon>
        <taxon>Embryophyta</taxon>
        <taxon>Tracheophyta</taxon>
        <taxon>Spermatophyta</taxon>
        <taxon>Magnoliopsida</taxon>
        <taxon>eudicotyledons</taxon>
        <taxon>Gunneridae</taxon>
        <taxon>Pentapetalae</taxon>
        <taxon>rosids</taxon>
        <taxon>fabids</taxon>
        <taxon>Fabales</taxon>
        <taxon>Fabaceae</taxon>
        <taxon>Papilionoideae</taxon>
        <taxon>50 kb inversion clade</taxon>
        <taxon>NPAAA clade</taxon>
        <taxon>Hologalegina</taxon>
        <taxon>IRL clade</taxon>
        <taxon>Trifolieae</taxon>
        <taxon>Medicago</taxon>
    </lineage>
</organism>
<dbReference type="Proteomes" id="UP000002051">
    <property type="component" value="Chromosome 2"/>
</dbReference>